<organism evidence="3 4">
    <name type="scientific">Pararcticibacter amylolyticus</name>
    <dbReference type="NCBI Taxonomy" id="2173175"/>
    <lineage>
        <taxon>Bacteria</taxon>
        <taxon>Pseudomonadati</taxon>
        <taxon>Bacteroidota</taxon>
        <taxon>Sphingobacteriia</taxon>
        <taxon>Sphingobacteriales</taxon>
        <taxon>Sphingobacteriaceae</taxon>
        <taxon>Pararcticibacter</taxon>
    </lineage>
</organism>
<dbReference type="InterPro" id="IPR049349">
    <property type="entry name" value="DUF2264_N"/>
</dbReference>
<feature type="chain" id="PRO_5015501098" description="DUF2264 domain-containing protein" evidence="1">
    <location>
        <begin position="25"/>
        <end position="670"/>
    </location>
</feature>
<keyword evidence="4" id="KW-1185">Reference proteome</keyword>
<accession>A0A2U2PJ29</accession>
<protein>
    <recommendedName>
        <fullName evidence="2">DUF2264 domain-containing protein</fullName>
    </recommendedName>
</protein>
<feature type="signal peptide" evidence="1">
    <location>
        <begin position="1"/>
        <end position="24"/>
    </location>
</feature>
<dbReference type="OrthoDB" id="9813465at2"/>
<proteinExistence type="predicted"/>
<keyword evidence="1" id="KW-0732">Signal</keyword>
<evidence type="ECO:0000256" key="1">
    <source>
        <dbReference type="SAM" id="SignalP"/>
    </source>
</evidence>
<gene>
    <name evidence="3" type="ORF">DDR33_06140</name>
</gene>
<dbReference type="PANTHER" id="PTHR35339">
    <property type="entry name" value="LINALOOL DEHYDRATASE_ISOMERASE DOMAIN-CONTAINING PROTEIN"/>
    <property type="match status" value="1"/>
</dbReference>
<evidence type="ECO:0000259" key="2">
    <source>
        <dbReference type="Pfam" id="PF10022"/>
    </source>
</evidence>
<dbReference type="RefSeq" id="WP_109414897.1">
    <property type="nucleotide sequence ID" value="NZ_QEAS01000004.1"/>
</dbReference>
<feature type="domain" description="DUF2264" evidence="2">
    <location>
        <begin position="48"/>
        <end position="402"/>
    </location>
</feature>
<dbReference type="AlphaFoldDB" id="A0A2U2PJ29"/>
<dbReference type="PANTHER" id="PTHR35339:SF4">
    <property type="entry name" value="LINALOOL DEHYDRATASE_ISOMERASE DOMAIN-CONTAINING PROTEIN"/>
    <property type="match status" value="1"/>
</dbReference>
<dbReference type="Pfam" id="PF10022">
    <property type="entry name" value="DUF2264"/>
    <property type="match status" value="1"/>
</dbReference>
<dbReference type="InterPro" id="IPR016624">
    <property type="entry name" value="UCP014753"/>
</dbReference>
<evidence type="ECO:0000313" key="3">
    <source>
        <dbReference type="EMBL" id="PWG81413.1"/>
    </source>
</evidence>
<comment type="caution">
    <text evidence="3">The sequence shown here is derived from an EMBL/GenBank/DDBJ whole genome shotgun (WGS) entry which is preliminary data.</text>
</comment>
<reference evidence="3 4" key="1">
    <citation type="submission" date="2018-04" db="EMBL/GenBank/DDBJ databases">
        <title>Pedobacter chongqingensis sp. nov., isolated from a rottenly hemp rope.</title>
        <authorList>
            <person name="Cai Y."/>
        </authorList>
    </citation>
    <scope>NUCLEOTIDE SEQUENCE [LARGE SCALE GENOMIC DNA]</scope>
    <source>
        <strain evidence="3 4">FJ4-8</strain>
    </source>
</reference>
<dbReference type="Proteomes" id="UP000245647">
    <property type="component" value="Unassembled WGS sequence"/>
</dbReference>
<evidence type="ECO:0000313" key="4">
    <source>
        <dbReference type="Proteomes" id="UP000245647"/>
    </source>
</evidence>
<dbReference type="PIRSF" id="PIRSF014753">
    <property type="entry name" value="UCP014753"/>
    <property type="match status" value="1"/>
</dbReference>
<name>A0A2U2PJ29_9SPHI</name>
<sequence length="670" mass="76525">MNNPIRKLLFVSFIFLFLSQTVLASGEKDSIFRIEKPDYKVSPVTGMTRNDWIKAAEYILGGAFSYIHSMDDPMKFSKQHEKTYPQNESQVPTEKLEGFCRTLFVAAPLLREKPGLKLNGIDVAAYYRHNLLNLINPESPSYIKLRGNGGPSQILVEFGALAISLSAVPEILWDPLTREQKDALAKTMLSYGDGPTIGSNWRFFNVFILSFFKDRGYQVNEKLMLGYLDEILAAYRGYGWYNDSPAYDYYSMWAFQMYGPLWAQLYGNKYYPGYAAKFMNNLLDMVGNYPYMFSREGQMNMWGRSIPYRFAAVAPLALTGYLPDSLKVNYGWMRRIASGTMLQFLENPGFMEDRVPTLGFYGPFEPAVQIYSCRGSVYWMGKAFLALLLPGDNPFWTAKENNGPWEHELKKGMVYNKFQSGSNILITNYPNSGSSEIRSWCHETVARDWQKFRSGENYNKLAYNTSFPWMADGKNGEISMNYGVFNRKGEWEVLRLYTFAGFDNGVYRRDAELETNADIRFRLADIPLPNGILRVDKVISPVKTDFVLGHYSLPELSKKIKKTTTKVQGQEAYILNNGDFQLAMISLHGWHQLSFADGKHLHPVAENCSYIKAADSFSGEKIFITLQLWKKGNEKFSKEELTPVKSIKISDDLGQVEIVFRDSTSKTVTL</sequence>
<dbReference type="EMBL" id="QEAS01000004">
    <property type="protein sequence ID" value="PWG81413.1"/>
    <property type="molecule type" value="Genomic_DNA"/>
</dbReference>